<dbReference type="InterPro" id="IPR036678">
    <property type="entry name" value="MutS_con_dom_sf"/>
</dbReference>
<evidence type="ECO:0000256" key="4">
    <source>
        <dbReference type="ARBA" id="ARBA00022840"/>
    </source>
</evidence>
<dbReference type="SUPFAM" id="SSF53150">
    <property type="entry name" value="DNA repair protein MutS, domain II"/>
    <property type="match status" value="1"/>
</dbReference>
<evidence type="ECO:0000256" key="1">
    <source>
        <dbReference type="ARBA" id="ARBA00006271"/>
    </source>
</evidence>
<feature type="domain" description="DNA mismatch repair proteins mutS family" evidence="9">
    <location>
        <begin position="1010"/>
        <end position="1026"/>
    </location>
</feature>
<feature type="compositionally biased region" description="Basic and acidic residues" evidence="8">
    <location>
        <begin position="220"/>
        <end position="229"/>
    </location>
</feature>
<protein>
    <recommendedName>
        <fullName evidence="6">DNA mismatch repair protein</fullName>
    </recommendedName>
</protein>
<feature type="region of interest" description="Disordered" evidence="8">
    <location>
        <begin position="1"/>
        <end position="229"/>
    </location>
</feature>
<feature type="compositionally biased region" description="Low complexity" evidence="8">
    <location>
        <begin position="132"/>
        <end position="142"/>
    </location>
</feature>
<feature type="compositionally biased region" description="Acidic residues" evidence="8">
    <location>
        <begin position="102"/>
        <end position="131"/>
    </location>
</feature>
<comment type="function">
    <text evidence="6 7">Component of the post-replicative DNA mismatch repair system (MMR).</text>
</comment>
<evidence type="ECO:0000256" key="7">
    <source>
        <dbReference type="RuleBase" id="RU003756"/>
    </source>
</evidence>
<proteinExistence type="inferred from homology"/>
<dbReference type="InterPro" id="IPR045076">
    <property type="entry name" value="MutS"/>
</dbReference>
<feature type="compositionally biased region" description="Basic and acidic residues" evidence="8">
    <location>
        <begin position="51"/>
        <end position="61"/>
    </location>
</feature>
<evidence type="ECO:0000256" key="6">
    <source>
        <dbReference type="PIRNR" id="PIRNR037677"/>
    </source>
</evidence>
<gene>
    <name evidence="10" type="primary">MSH6</name>
</gene>
<dbReference type="GO" id="GO:0032301">
    <property type="term" value="C:MutSalpha complex"/>
    <property type="evidence" value="ECO:0007669"/>
    <property type="project" value="TreeGrafter"/>
</dbReference>
<dbReference type="InterPro" id="IPR016151">
    <property type="entry name" value="DNA_mismatch_repair_MutS_N"/>
</dbReference>
<dbReference type="GO" id="GO:0006298">
    <property type="term" value="P:mismatch repair"/>
    <property type="evidence" value="ECO:0007669"/>
    <property type="project" value="InterPro"/>
</dbReference>
<reference evidence="10" key="1">
    <citation type="journal article" date="2017" name="J. Hered.">
        <title>Retention of Core Meiotic Genes Across Diverse Hymenoptera.</title>
        <authorList>
            <person name="Tvedte E.S."/>
            <person name="Forbes A.A."/>
            <person name="Logsdon J.M.Jr."/>
        </authorList>
    </citation>
    <scope>NUCLEOTIDE SEQUENCE</scope>
    <source>
        <tissue evidence="10">Whole body</tissue>
    </source>
</reference>
<dbReference type="PROSITE" id="PS00486">
    <property type="entry name" value="DNA_MISMATCH_REPAIR_2"/>
    <property type="match status" value="1"/>
</dbReference>
<evidence type="ECO:0000256" key="8">
    <source>
        <dbReference type="SAM" id="MobiDB-lite"/>
    </source>
</evidence>
<dbReference type="SUPFAM" id="SSF48334">
    <property type="entry name" value="DNA repair protein MutS, domain III"/>
    <property type="match status" value="1"/>
</dbReference>
<dbReference type="InterPro" id="IPR007861">
    <property type="entry name" value="DNA_mismatch_repair_MutS_clamp"/>
</dbReference>
<dbReference type="PANTHER" id="PTHR11361:SF148">
    <property type="entry name" value="DNA MISMATCH REPAIR PROTEIN MSH6"/>
    <property type="match status" value="1"/>
</dbReference>
<comment type="similarity">
    <text evidence="1 6 7">Belongs to the DNA mismatch repair MutS family.</text>
</comment>
<dbReference type="InterPro" id="IPR036187">
    <property type="entry name" value="DNA_mismatch_repair_MutS_sf"/>
</dbReference>
<evidence type="ECO:0000313" key="10">
    <source>
        <dbReference type="EMBL" id="ATL75350.1"/>
    </source>
</evidence>
<keyword evidence="3 6" id="KW-0227">DNA damage</keyword>
<dbReference type="GO" id="GO:0140664">
    <property type="term" value="F:ATP-dependent DNA damage sensor activity"/>
    <property type="evidence" value="ECO:0007669"/>
    <property type="project" value="InterPro"/>
</dbReference>
<dbReference type="SMART" id="SM00533">
    <property type="entry name" value="MUTSd"/>
    <property type="match status" value="1"/>
</dbReference>
<sequence length="1158" mass="130762">MPKKDVKQVNTLLNYFKSPKSVTPQAEKSTPKEKSEPTTPVRAPKGRGKGKGKENKDEVKATAKKRPLKARTPELDEEEEVKKEDEEDEIAAKPKRRRIIIPEEDSEDGGDDSDDYVPEESEEASESEDNTEGATESSFATETETDEETPKKKQKLSRGKSNGKNWRSKQPPAKVTLKEESFQLQKTPSVTGPTTGGDSWPHLKLDFLQPENRRDKNRRRSTDENYDPRTLHVPEDFLNKQTPAMRQWWVLKSQHFDCILFFKVGKFYELYHMDAVTGSNELGIAYMKGEWAHSGFPEIAYGRFSGILVEKGYKVARIEQTENPEMMQERVKKTAKSTKFDKVVKREICQISTRGTRVSSVQDPEIITPESNYLLSLVEKTDAKTKIPKFGVCFIDTSIGEFHLGEFEDDRSHSRLLTLLSHYLPVHVVYEKGKLSQETLKIINTLLSSALKEPLQKDVQFWSASKTLKFLHEGDYFKSESGSDFQWPEGLKAFLNPGDSLGLTPDDDKELAVNALGGCVYILKDFMLDQQILGQKHFQEYIPPDVVFSSRKMEEEGAPAVSTMVLDAITINNLRILGEDGSLLKTLDHCCTAFGKRLLKEWICRPSCRKNIIVSRQEAITELMDNPDVIQETRKSMSHLPDLERLLSKIHTHGSAQKMKNHPDGRAFMFESQTYSKKKISDFTTALEGFENAIKIASRFEDFQSPLIKRTLQRDPEGEFPDLEETLEYFKTAFDHEEAKKEGNIVPKEGVDAEYDEIIEEFRAIKHESNSYLKQQEKYFGGKVTFTGNDKKRFQLEVPEARAKHAGSCHELQGQRKGFKKYYTAECREFLARQMKAEEQRDKILKDLSRRIFAKFSEKYDLWSSAVFKIATLDVLISFAEYARSGETCVPQINDDDEVFTVIKEGKHPCISSDNFVPNDTSISAEGNASLLILTGPNMGGKSTLMRQVGLITVMAQIGSYVPAAECKLTLVDRIFTRLGASDDILTGRSTFLVELSETAMILQHATKKSLVLLDELGRGTSTYDGTAIAAAVVDALTKLKCRTLFSTHYHSLVEDFEKNENVSLGHMACEVETEEEEGISEETVTFLYKLVQGACPKSHGFNAARLAGIPASITRRAREIAGRFEKEANQRQVFTSLCRGGNDVNEIIGKLKSSLVV</sequence>
<dbReference type="Pfam" id="PF01624">
    <property type="entry name" value="MutS_I"/>
    <property type="match status" value="1"/>
</dbReference>
<dbReference type="SMART" id="SM00534">
    <property type="entry name" value="MUTSac"/>
    <property type="match status" value="1"/>
</dbReference>
<dbReference type="InterPro" id="IPR017261">
    <property type="entry name" value="DNA_mismatch_repair_MutS/MSH"/>
</dbReference>
<feature type="compositionally biased region" description="Polar residues" evidence="8">
    <location>
        <begin position="182"/>
        <end position="197"/>
    </location>
</feature>
<evidence type="ECO:0000256" key="5">
    <source>
        <dbReference type="ARBA" id="ARBA00023125"/>
    </source>
</evidence>
<dbReference type="Pfam" id="PF05192">
    <property type="entry name" value="MutS_III"/>
    <property type="match status" value="1"/>
</dbReference>
<dbReference type="InterPro" id="IPR007695">
    <property type="entry name" value="DNA_mismatch_repair_MutS-lik_N"/>
</dbReference>
<dbReference type="InterPro" id="IPR027417">
    <property type="entry name" value="P-loop_NTPase"/>
</dbReference>
<dbReference type="FunFam" id="3.40.1170.10:FF:000002">
    <property type="entry name" value="DNA mismatch repair protein"/>
    <property type="match status" value="1"/>
</dbReference>
<keyword evidence="6 7" id="KW-0234">DNA repair</keyword>
<dbReference type="GO" id="GO:0005524">
    <property type="term" value="F:ATP binding"/>
    <property type="evidence" value="ECO:0007669"/>
    <property type="project" value="UniProtKB-UniRule"/>
</dbReference>
<dbReference type="InterPro" id="IPR000432">
    <property type="entry name" value="DNA_mismatch_repair_MutS_C"/>
</dbReference>
<dbReference type="Gene3D" id="3.30.420.110">
    <property type="entry name" value="MutS, connector domain"/>
    <property type="match status" value="1"/>
</dbReference>
<keyword evidence="4 6" id="KW-0067">ATP-binding</keyword>
<dbReference type="Pfam" id="PF05190">
    <property type="entry name" value="MutS_IV"/>
    <property type="match status" value="1"/>
</dbReference>
<evidence type="ECO:0000256" key="3">
    <source>
        <dbReference type="ARBA" id="ARBA00022763"/>
    </source>
</evidence>
<dbReference type="GO" id="GO:0030983">
    <property type="term" value="F:mismatched DNA binding"/>
    <property type="evidence" value="ECO:0007669"/>
    <property type="project" value="UniProtKB-UniRule"/>
</dbReference>
<feature type="compositionally biased region" description="Acidic residues" evidence="8">
    <location>
        <begin position="75"/>
        <end position="89"/>
    </location>
</feature>
<dbReference type="FunFam" id="1.10.1420.10:FF:000005">
    <property type="entry name" value="DNA mismatch repair protein"/>
    <property type="match status" value="1"/>
</dbReference>
<evidence type="ECO:0000259" key="9">
    <source>
        <dbReference type="PROSITE" id="PS00486"/>
    </source>
</evidence>
<dbReference type="AlphaFoldDB" id="A0A291S6W8"/>
<dbReference type="InterPro" id="IPR007860">
    <property type="entry name" value="DNA_mmatch_repair_MutS_con_dom"/>
</dbReference>
<dbReference type="SUPFAM" id="SSF55271">
    <property type="entry name" value="DNA repair protein MutS, domain I"/>
    <property type="match status" value="1"/>
</dbReference>
<dbReference type="Gene3D" id="1.10.1420.10">
    <property type="match status" value="2"/>
</dbReference>
<organism evidence="10">
    <name type="scientific">Diachasma muliebre</name>
    <dbReference type="NCBI Taxonomy" id="1309577"/>
    <lineage>
        <taxon>Eukaryota</taxon>
        <taxon>Metazoa</taxon>
        <taxon>Ecdysozoa</taxon>
        <taxon>Arthropoda</taxon>
        <taxon>Hexapoda</taxon>
        <taxon>Insecta</taxon>
        <taxon>Pterygota</taxon>
        <taxon>Neoptera</taxon>
        <taxon>Endopterygota</taxon>
        <taxon>Hymenoptera</taxon>
        <taxon>Apocrita</taxon>
        <taxon>Ichneumonoidea</taxon>
        <taxon>Braconidae</taxon>
        <taxon>Opiinae</taxon>
        <taxon>Diachasma</taxon>
    </lineage>
</organism>
<dbReference type="PIRSF" id="PIRSF037677">
    <property type="entry name" value="DNA_mis_repair_Msh6"/>
    <property type="match status" value="1"/>
</dbReference>
<dbReference type="Gene3D" id="3.40.1170.10">
    <property type="entry name" value="DNA repair protein MutS, domain I"/>
    <property type="match status" value="1"/>
</dbReference>
<dbReference type="EMBL" id="MF432999">
    <property type="protein sequence ID" value="ATL75350.1"/>
    <property type="molecule type" value="Genomic_DNA"/>
</dbReference>
<evidence type="ECO:0000256" key="2">
    <source>
        <dbReference type="ARBA" id="ARBA00022741"/>
    </source>
</evidence>
<keyword evidence="5 6" id="KW-0238">DNA-binding</keyword>
<dbReference type="Pfam" id="PF05188">
    <property type="entry name" value="MutS_II"/>
    <property type="match status" value="1"/>
</dbReference>
<dbReference type="Gene3D" id="3.40.50.300">
    <property type="entry name" value="P-loop containing nucleotide triphosphate hydrolases"/>
    <property type="match status" value="1"/>
</dbReference>
<dbReference type="InterPro" id="IPR007696">
    <property type="entry name" value="DNA_mismatch_repair_MutS_core"/>
</dbReference>
<dbReference type="SUPFAM" id="SSF52540">
    <property type="entry name" value="P-loop containing nucleoside triphosphate hydrolases"/>
    <property type="match status" value="1"/>
</dbReference>
<keyword evidence="2 6" id="KW-0547">Nucleotide-binding</keyword>
<accession>A0A291S6W8</accession>
<name>A0A291S6W8_9HYME</name>
<dbReference type="PANTHER" id="PTHR11361">
    <property type="entry name" value="DNA MISMATCH REPAIR PROTEIN MUTS FAMILY MEMBER"/>
    <property type="match status" value="1"/>
</dbReference>
<dbReference type="Pfam" id="PF00488">
    <property type="entry name" value="MutS_V"/>
    <property type="match status" value="1"/>
</dbReference>